<gene>
    <name evidence="3" type="ORF">MICPUCDRAFT_59379</name>
</gene>
<accession>C1MVH4</accession>
<dbReference type="AlphaFoldDB" id="C1MVH4"/>
<dbReference type="PANTHER" id="PTHR36978:SF4">
    <property type="entry name" value="P-LOOP CONTAINING NUCLEOSIDE TRIPHOSPHATE HYDROLASE PROTEIN"/>
    <property type="match status" value="1"/>
</dbReference>
<dbReference type="Gene3D" id="3.40.50.300">
    <property type="entry name" value="P-loop containing nucleotide triphosphate hydrolases"/>
    <property type="match status" value="1"/>
</dbReference>
<evidence type="ECO:0000256" key="2">
    <source>
        <dbReference type="SAM" id="Phobius"/>
    </source>
</evidence>
<name>C1MVH4_MICPC</name>
<keyword evidence="4" id="KW-1185">Reference proteome</keyword>
<sequence>MATTTSSHGAKPPLAPRLPPPPSPSPLAVVVGVFAIAATTACLYVQVFLGAPETIAGRSLGAGNASSTSSRFGGSDASSPAPGKIPTGLGLPVIVLGLPKTGTTSLGEYFDCAGLKSSHYECPDARHDGNADAWCGVCVKNNVDARAPPMRGCGEYDVWAQLDFTGRPNAGSAPGLSPGDVCFFPQISALSEISNQARSISHWSPYDRVGVVNAVPLLRTFPGVRFSPPARRFQSRHTAMPFNSASDAFQLRPDIHSLARNDPQFPDATFVLNRRRDVDSWIRSVDGWYDLRARLRDCDVPGLPRGAGAEGPEGDDALRAFVEEHFRRVRAFASAKPRHALVEVVIDDEDAGSALKDAFGFEKACWGRANANPYGGREEDVDGEGEDESAR</sequence>
<feature type="region of interest" description="Disordered" evidence="1">
    <location>
        <begin position="368"/>
        <end position="391"/>
    </location>
</feature>
<dbReference type="Proteomes" id="UP000001876">
    <property type="component" value="Unassembled WGS sequence"/>
</dbReference>
<dbReference type="eggNOG" id="ENOG502SC8F">
    <property type="taxonomic scope" value="Eukaryota"/>
</dbReference>
<dbReference type="KEGG" id="mpp:MICPUCDRAFT_59379"/>
<dbReference type="OrthoDB" id="41409at2759"/>
<dbReference type="RefSeq" id="XP_003059753.1">
    <property type="nucleotide sequence ID" value="XM_003059707.1"/>
</dbReference>
<dbReference type="EMBL" id="GG663741">
    <property type="protein sequence ID" value="EEH55705.1"/>
    <property type="molecule type" value="Genomic_DNA"/>
</dbReference>
<feature type="region of interest" description="Disordered" evidence="1">
    <location>
        <begin position="1"/>
        <end position="20"/>
    </location>
</feature>
<dbReference type="PANTHER" id="PTHR36978">
    <property type="entry name" value="P-LOOP CONTAINING NUCLEOTIDE TRIPHOSPHATE HYDROLASE"/>
    <property type="match status" value="1"/>
</dbReference>
<keyword evidence="2" id="KW-0472">Membrane</keyword>
<reference evidence="3 4" key="1">
    <citation type="journal article" date="2009" name="Science">
        <title>Green evolution and dynamic adaptations revealed by genomes of the marine picoeukaryotes Micromonas.</title>
        <authorList>
            <person name="Worden A.Z."/>
            <person name="Lee J.H."/>
            <person name="Mock T."/>
            <person name="Rouze P."/>
            <person name="Simmons M.P."/>
            <person name="Aerts A.L."/>
            <person name="Allen A.E."/>
            <person name="Cuvelier M.L."/>
            <person name="Derelle E."/>
            <person name="Everett M.V."/>
            <person name="Foulon E."/>
            <person name="Grimwood J."/>
            <person name="Gundlach H."/>
            <person name="Henrissat B."/>
            <person name="Napoli C."/>
            <person name="McDonald S.M."/>
            <person name="Parker M.S."/>
            <person name="Rombauts S."/>
            <person name="Salamov A."/>
            <person name="Von Dassow P."/>
            <person name="Badger J.H."/>
            <person name="Coutinho P.M."/>
            <person name="Demir E."/>
            <person name="Dubchak I."/>
            <person name="Gentemann C."/>
            <person name="Eikrem W."/>
            <person name="Gready J.E."/>
            <person name="John U."/>
            <person name="Lanier W."/>
            <person name="Lindquist E.A."/>
            <person name="Lucas S."/>
            <person name="Mayer K.F."/>
            <person name="Moreau H."/>
            <person name="Not F."/>
            <person name="Otillar R."/>
            <person name="Panaud O."/>
            <person name="Pangilinan J."/>
            <person name="Paulsen I."/>
            <person name="Piegu B."/>
            <person name="Poliakov A."/>
            <person name="Robbens S."/>
            <person name="Schmutz J."/>
            <person name="Toulza E."/>
            <person name="Wyss T."/>
            <person name="Zelensky A."/>
            <person name="Zhou K."/>
            <person name="Armbrust E.V."/>
            <person name="Bhattacharya D."/>
            <person name="Goodenough U.W."/>
            <person name="Van de Peer Y."/>
            <person name="Grigoriev I.V."/>
        </authorList>
    </citation>
    <scope>NUCLEOTIDE SEQUENCE [LARGE SCALE GENOMIC DNA]</scope>
    <source>
        <strain evidence="3 4">CCMP1545</strain>
    </source>
</reference>
<protein>
    <submittedName>
        <fullName evidence="3">Predicted protein</fullName>
    </submittedName>
</protein>
<evidence type="ECO:0000256" key="1">
    <source>
        <dbReference type="SAM" id="MobiDB-lite"/>
    </source>
</evidence>
<organism evidence="4">
    <name type="scientific">Micromonas pusilla (strain CCMP1545)</name>
    <name type="common">Picoplanktonic green alga</name>
    <dbReference type="NCBI Taxonomy" id="564608"/>
    <lineage>
        <taxon>Eukaryota</taxon>
        <taxon>Viridiplantae</taxon>
        <taxon>Chlorophyta</taxon>
        <taxon>Mamiellophyceae</taxon>
        <taxon>Mamiellales</taxon>
        <taxon>Mamiellaceae</taxon>
        <taxon>Micromonas</taxon>
    </lineage>
</organism>
<evidence type="ECO:0000313" key="3">
    <source>
        <dbReference type="EMBL" id="EEH55705.1"/>
    </source>
</evidence>
<dbReference type="InterPro" id="IPR027417">
    <property type="entry name" value="P-loop_NTPase"/>
</dbReference>
<feature type="transmembrane region" description="Helical" evidence="2">
    <location>
        <begin position="27"/>
        <end position="49"/>
    </location>
</feature>
<dbReference type="GeneID" id="9685192"/>
<keyword evidence="2" id="KW-1133">Transmembrane helix</keyword>
<dbReference type="SUPFAM" id="SSF52540">
    <property type="entry name" value="P-loop containing nucleoside triphosphate hydrolases"/>
    <property type="match status" value="1"/>
</dbReference>
<feature type="compositionally biased region" description="Acidic residues" evidence="1">
    <location>
        <begin position="379"/>
        <end position="391"/>
    </location>
</feature>
<evidence type="ECO:0000313" key="4">
    <source>
        <dbReference type="Proteomes" id="UP000001876"/>
    </source>
</evidence>
<keyword evidence="2" id="KW-0812">Transmembrane</keyword>
<proteinExistence type="predicted"/>